<evidence type="ECO:0000313" key="4">
    <source>
        <dbReference type="Proteomes" id="UP001595900"/>
    </source>
</evidence>
<protein>
    <submittedName>
        <fullName evidence="3">Alpha/beta hydrolase</fullName>
    </submittedName>
</protein>
<dbReference type="PANTHER" id="PTHR48081">
    <property type="entry name" value="AB HYDROLASE SUPERFAMILY PROTEIN C4A8.06C"/>
    <property type="match status" value="1"/>
</dbReference>
<dbReference type="InterPro" id="IPR013094">
    <property type="entry name" value="AB_hydrolase_3"/>
</dbReference>
<evidence type="ECO:0000313" key="3">
    <source>
        <dbReference type="EMBL" id="MFC4242982.1"/>
    </source>
</evidence>
<sequence length="308" mass="33264">MELERVHPELREPVRRAPTVDARNRVVRGLIRFATRHLLRPARVPGVRISDVAAGTARVRLYTPQHGSGAALVWVHGGGMVIGAPRQDDRLCAHLAAELGIVVASVDYRLAPEHPFPAPQEDCRAVWDWLVHNAAALSVDATRVAVGGASAGAGLAACLVNELRDSGGVGPVAQWLLYPMLDDRTAARQELDQIDHFVWNNAANRFGWSAVLRGVAVPGAPDVPHAAVPARRTDLAGLPPTWIGVGDLDLFYDEDADYAARLRESGVPVVLEVVPGAPHGFESLAPEAPVVIELMERAREWLRDAVSR</sequence>
<organism evidence="3 4">
    <name type="scientific">Gryllotalpicola reticulitermitis</name>
    <dbReference type="NCBI Taxonomy" id="1184153"/>
    <lineage>
        <taxon>Bacteria</taxon>
        <taxon>Bacillati</taxon>
        <taxon>Actinomycetota</taxon>
        <taxon>Actinomycetes</taxon>
        <taxon>Micrococcales</taxon>
        <taxon>Microbacteriaceae</taxon>
        <taxon>Gryllotalpicola</taxon>
    </lineage>
</organism>
<dbReference type="InterPro" id="IPR029058">
    <property type="entry name" value="AB_hydrolase_fold"/>
</dbReference>
<evidence type="ECO:0000259" key="2">
    <source>
        <dbReference type="Pfam" id="PF07859"/>
    </source>
</evidence>
<dbReference type="Gene3D" id="3.40.50.1820">
    <property type="entry name" value="alpha/beta hydrolase"/>
    <property type="match status" value="1"/>
</dbReference>
<proteinExistence type="predicted"/>
<dbReference type="SUPFAM" id="SSF53474">
    <property type="entry name" value="alpha/beta-Hydrolases"/>
    <property type="match status" value="1"/>
</dbReference>
<dbReference type="EMBL" id="JBHSCN010000004">
    <property type="protein sequence ID" value="MFC4242982.1"/>
    <property type="molecule type" value="Genomic_DNA"/>
</dbReference>
<evidence type="ECO:0000256" key="1">
    <source>
        <dbReference type="ARBA" id="ARBA00022801"/>
    </source>
</evidence>
<accession>A0ABV8Q6A5</accession>
<dbReference type="Pfam" id="PF07859">
    <property type="entry name" value="Abhydrolase_3"/>
    <property type="match status" value="1"/>
</dbReference>
<name>A0ABV8Q6A5_9MICO</name>
<dbReference type="InterPro" id="IPR050300">
    <property type="entry name" value="GDXG_lipolytic_enzyme"/>
</dbReference>
<dbReference type="GO" id="GO:0016787">
    <property type="term" value="F:hydrolase activity"/>
    <property type="evidence" value="ECO:0007669"/>
    <property type="project" value="UniProtKB-KW"/>
</dbReference>
<reference evidence="4" key="1">
    <citation type="journal article" date="2019" name="Int. J. Syst. Evol. Microbiol.">
        <title>The Global Catalogue of Microorganisms (GCM) 10K type strain sequencing project: providing services to taxonomists for standard genome sequencing and annotation.</title>
        <authorList>
            <consortium name="The Broad Institute Genomics Platform"/>
            <consortium name="The Broad Institute Genome Sequencing Center for Infectious Disease"/>
            <person name="Wu L."/>
            <person name="Ma J."/>
        </authorList>
    </citation>
    <scope>NUCLEOTIDE SEQUENCE [LARGE SCALE GENOMIC DNA]</scope>
    <source>
        <strain evidence="4">CGMCC 1.10363</strain>
    </source>
</reference>
<dbReference type="PANTHER" id="PTHR48081:SF8">
    <property type="entry name" value="ALPHA_BETA HYDROLASE FOLD-3 DOMAIN-CONTAINING PROTEIN-RELATED"/>
    <property type="match status" value="1"/>
</dbReference>
<keyword evidence="1 3" id="KW-0378">Hydrolase</keyword>
<keyword evidence="4" id="KW-1185">Reference proteome</keyword>
<dbReference type="Proteomes" id="UP001595900">
    <property type="component" value="Unassembled WGS sequence"/>
</dbReference>
<feature type="domain" description="Alpha/beta hydrolase fold-3" evidence="2">
    <location>
        <begin position="72"/>
        <end position="282"/>
    </location>
</feature>
<comment type="caution">
    <text evidence="3">The sequence shown here is derived from an EMBL/GenBank/DDBJ whole genome shotgun (WGS) entry which is preliminary data.</text>
</comment>
<gene>
    <name evidence="3" type="ORF">ACFOYW_06330</name>
</gene>
<dbReference type="RefSeq" id="WP_390227948.1">
    <property type="nucleotide sequence ID" value="NZ_JBHSCN010000004.1"/>
</dbReference>